<accession>A0A7J6P544</accession>
<evidence type="ECO:0000313" key="1">
    <source>
        <dbReference type="EMBL" id="KAF4691294.1"/>
    </source>
</evidence>
<gene>
    <name evidence="1" type="ORF">FOZ60_015831</name>
</gene>
<evidence type="ECO:0000313" key="2">
    <source>
        <dbReference type="Proteomes" id="UP000541610"/>
    </source>
</evidence>
<comment type="caution">
    <text evidence="1">The sequence shown here is derived from an EMBL/GenBank/DDBJ whole genome shotgun (WGS) entry which is preliminary data.</text>
</comment>
<name>A0A7J6P544_PEROL</name>
<dbReference type="AlphaFoldDB" id="A0A7J6P544"/>
<dbReference type="EMBL" id="JABANP010000081">
    <property type="protein sequence ID" value="KAF4691294.1"/>
    <property type="molecule type" value="Genomic_DNA"/>
</dbReference>
<dbReference type="Proteomes" id="UP000541610">
    <property type="component" value="Unassembled WGS sequence"/>
</dbReference>
<reference evidence="1 2" key="1">
    <citation type="submission" date="2020-04" db="EMBL/GenBank/DDBJ databases">
        <title>Perkinsus olseni comparative genomics.</title>
        <authorList>
            <person name="Bogema D.R."/>
        </authorList>
    </citation>
    <scope>NUCLEOTIDE SEQUENCE [LARGE SCALE GENOMIC DNA]</scope>
    <source>
        <strain evidence="1">00978-12</strain>
    </source>
</reference>
<organism evidence="1 2">
    <name type="scientific">Perkinsus olseni</name>
    <name type="common">Perkinsus atlanticus</name>
    <dbReference type="NCBI Taxonomy" id="32597"/>
    <lineage>
        <taxon>Eukaryota</taxon>
        <taxon>Sar</taxon>
        <taxon>Alveolata</taxon>
        <taxon>Perkinsozoa</taxon>
        <taxon>Perkinsea</taxon>
        <taxon>Perkinsida</taxon>
        <taxon>Perkinsidae</taxon>
        <taxon>Perkinsus</taxon>
    </lineage>
</organism>
<protein>
    <submittedName>
        <fullName evidence="1">Uncharacterized protein</fullName>
    </submittedName>
</protein>
<proteinExistence type="predicted"/>
<sequence length="118" mass="12858">MSSLLERVGVKSRMQFADCSRSEYIMTSYCSSTAGSDGTTAARTVQETHQFQSASTGAPLTNPPWPSYYYYPPIAPHPYPMVAPPPPYMPYPGQDYAPSGVSISERALEGVKEMSVPV</sequence>